<dbReference type="InParanoid" id="K7M381"/>
<evidence type="ECO:0000313" key="3">
    <source>
        <dbReference type="EnsemblPlants" id="KRH22923"/>
    </source>
</evidence>
<dbReference type="PaxDb" id="3847-GLYMA13G40293.1"/>
<dbReference type="EMBL" id="CM000846">
    <property type="protein sequence ID" value="KRH22923.1"/>
    <property type="molecule type" value="Genomic_DNA"/>
</dbReference>
<dbReference type="Gramene" id="KRH22923">
    <property type="protein sequence ID" value="KRH22923"/>
    <property type="gene ID" value="GLYMA_13G327900"/>
</dbReference>
<name>K7M381_SOYBN</name>
<dbReference type="HOGENOM" id="CLU_2502377_0_0_1"/>
<proteinExistence type="predicted"/>
<dbReference type="Proteomes" id="UP000008827">
    <property type="component" value="Chromosome 13"/>
</dbReference>
<keyword evidence="1" id="KW-0472">Membrane</keyword>
<protein>
    <submittedName>
        <fullName evidence="2 3">Uncharacterized protein</fullName>
    </submittedName>
</protein>
<keyword evidence="1" id="KW-0812">Transmembrane</keyword>
<dbReference type="EnsemblPlants" id="KRH22923">
    <property type="protein sequence ID" value="KRH22923"/>
    <property type="gene ID" value="GLYMA_13G327900"/>
</dbReference>
<dbReference type="AlphaFoldDB" id="K7M381"/>
<accession>K7M381</accession>
<reference evidence="2 3" key="1">
    <citation type="journal article" date="2010" name="Nature">
        <title>Genome sequence of the palaeopolyploid soybean.</title>
        <authorList>
            <person name="Schmutz J."/>
            <person name="Cannon S.B."/>
            <person name="Schlueter J."/>
            <person name="Ma J."/>
            <person name="Mitros T."/>
            <person name="Nelson W."/>
            <person name="Hyten D.L."/>
            <person name="Song Q."/>
            <person name="Thelen J.J."/>
            <person name="Cheng J."/>
            <person name="Xu D."/>
            <person name="Hellsten U."/>
            <person name="May G.D."/>
            <person name="Yu Y."/>
            <person name="Sakurai T."/>
            <person name="Umezawa T."/>
            <person name="Bhattacharyya M.K."/>
            <person name="Sandhu D."/>
            <person name="Valliyodan B."/>
            <person name="Lindquist E."/>
            <person name="Peto M."/>
            <person name="Grant D."/>
            <person name="Shu S."/>
            <person name="Goodstein D."/>
            <person name="Barry K."/>
            <person name="Futrell-Griggs M."/>
            <person name="Abernathy B."/>
            <person name="Du J."/>
            <person name="Tian Z."/>
            <person name="Zhu L."/>
            <person name="Gill N."/>
            <person name="Joshi T."/>
            <person name="Libault M."/>
            <person name="Sethuraman A."/>
            <person name="Zhang X.-C."/>
            <person name="Shinozaki K."/>
            <person name="Nguyen H.T."/>
            <person name="Wing R.A."/>
            <person name="Cregan P."/>
            <person name="Specht J."/>
            <person name="Grimwood J."/>
            <person name="Rokhsar D."/>
            <person name="Stacey G."/>
            <person name="Shoemaker R.C."/>
            <person name="Jackson S.A."/>
        </authorList>
    </citation>
    <scope>NUCLEOTIDE SEQUENCE [LARGE SCALE GENOMIC DNA]</scope>
    <source>
        <strain evidence="3">cv. Williams 82</strain>
        <tissue evidence="2">Callus</tissue>
    </source>
</reference>
<evidence type="ECO:0000313" key="4">
    <source>
        <dbReference type="Proteomes" id="UP000008827"/>
    </source>
</evidence>
<feature type="transmembrane region" description="Helical" evidence="1">
    <location>
        <begin position="6"/>
        <end position="24"/>
    </location>
</feature>
<keyword evidence="4" id="KW-1185">Reference proteome</keyword>
<organism evidence="3">
    <name type="scientific">Glycine max</name>
    <name type="common">Soybean</name>
    <name type="synonym">Glycine hispida</name>
    <dbReference type="NCBI Taxonomy" id="3847"/>
    <lineage>
        <taxon>Eukaryota</taxon>
        <taxon>Viridiplantae</taxon>
        <taxon>Streptophyta</taxon>
        <taxon>Embryophyta</taxon>
        <taxon>Tracheophyta</taxon>
        <taxon>Spermatophyta</taxon>
        <taxon>Magnoliopsida</taxon>
        <taxon>eudicotyledons</taxon>
        <taxon>Gunneridae</taxon>
        <taxon>Pentapetalae</taxon>
        <taxon>rosids</taxon>
        <taxon>fabids</taxon>
        <taxon>Fabales</taxon>
        <taxon>Fabaceae</taxon>
        <taxon>Papilionoideae</taxon>
        <taxon>50 kb inversion clade</taxon>
        <taxon>NPAAA clade</taxon>
        <taxon>indigoferoid/millettioid clade</taxon>
        <taxon>Phaseoleae</taxon>
        <taxon>Glycine</taxon>
        <taxon>Glycine subgen. Soja</taxon>
    </lineage>
</organism>
<reference evidence="2" key="3">
    <citation type="submission" date="2018-07" db="EMBL/GenBank/DDBJ databases">
        <title>WGS assembly of Glycine max.</title>
        <authorList>
            <person name="Schmutz J."/>
            <person name="Cannon S."/>
            <person name="Schlueter J."/>
            <person name="Ma J."/>
            <person name="Mitros T."/>
            <person name="Nelson W."/>
            <person name="Hyten D."/>
            <person name="Song Q."/>
            <person name="Thelen J."/>
            <person name="Cheng J."/>
            <person name="Xu D."/>
            <person name="Hellsten U."/>
            <person name="May G."/>
            <person name="Yu Y."/>
            <person name="Sakurai T."/>
            <person name="Umezawa T."/>
            <person name="Bhattacharyya M."/>
            <person name="Sandhu D."/>
            <person name="Valliyodan B."/>
            <person name="Lindquist E."/>
            <person name="Peto M."/>
            <person name="Grant D."/>
            <person name="Shu S."/>
            <person name="Goodstein D."/>
            <person name="Barry K."/>
            <person name="Futrell-Griggs M."/>
            <person name="Abernathy B."/>
            <person name="Du J."/>
            <person name="Tian Z."/>
            <person name="Zhu L."/>
            <person name="Gill N."/>
            <person name="Joshi T."/>
            <person name="Libault M."/>
            <person name="Sethuraman A."/>
            <person name="Zhang X."/>
            <person name="Shinozaki K."/>
            <person name="Nguyen H."/>
            <person name="Wing R."/>
            <person name="Cregan P."/>
            <person name="Specht J."/>
            <person name="Grimwood J."/>
            <person name="Rokhsar D."/>
            <person name="Stacey G."/>
            <person name="Shoemaker R."/>
            <person name="Jackson S."/>
        </authorList>
    </citation>
    <scope>NUCLEOTIDE SEQUENCE</scope>
    <source>
        <tissue evidence="2">Callus</tissue>
    </source>
</reference>
<sequence>MLQHWYVNVMLCLIVVVMLLWLSLSHDRVDDQKHISNHDRTIRRLRAMHHEFAFHKFFLVLFQHRSSENVTQMNSSFNFVFLANSC</sequence>
<gene>
    <name evidence="2" type="ORF">GLYMA_13G327900</name>
</gene>
<evidence type="ECO:0000313" key="2">
    <source>
        <dbReference type="EMBL" id="KRH22923.1"/>
    </source>
</evidence>
<evidence type="ECO:0000256" key="1">
    <source>
        <dbReference type="SAM" id="Phobius"/>
    </source>
</evidence>
<reference evidence="3" key="2">
    <citation type="submission" date="2018-02" db="UniProtKB">
        <authorList>
            <consortium name="EnsemblPlants"/>
        </authorList>
    </citation>
    <scope>IDENTIFICATION</scope>
    <source>
        <strain evidence="3">Williams 82</strain>
    </source>
</reference>
<keyword evidence="1" id="KW-1133">Transmembrane helix</keyword>